<dbReference type="OrthoDB" id="29647at2759"/>
<keyword evidence="9" id="KW-0597">Phosphoprotein</keyword>
<dbReference type="InterPro" id="IPR000717">
    <property type="entry name" value="PCI_dom"/>
</dbReference>
<dbReference type="GO" id="GO:0009941">
    <property type="term" value="C:chloroplast envelope"/>
    <property type="evidence" value="ECO:0007669"/>
    <property type="project" value="UniProtKB-SubCell"/>
</dbReference>
<keyword evidence="12 17" id="KW-0648">Protein biosynthesis</keyword>
<comment type="subcellular location">
    <subcellularLocation>
        <location evidence="17">Cytoplasm</location>
    </subcellularLocation>
    <subcellularLocation>
        <location evidence="3">Membrane</location>
        <topology evidence="3">Multi-pass membrane protein</topology>
    </subcellularLocation>
    <subcellularLocation>
        <location evidence="2">Plastid</location>
        <location evidence="2">Chloroplast envelope</location>
    </subcellularLocation>
</comment>
<evidence type="ECO:0000256" key="2">
    <source>
        <dbReference type="ARBA" id="ARBA00004119"/>
    </source>
</evidence>
<evidence type="ECO:0000256" key="12">
    <source>
        <dbReference type="ARBA" id="ARBA00022917"/>
    </source>
</evidence>
<dbReference type="GO" id="GO:0016282">
    <property type="term" value="C:eukaryotic 43S preinitiation complex"/>
    <property type="evidence" value="ECO:0007669"/>
    <property type="project" value="UniProtKB-UniRule"/>
</dbReference>
<keyword evidence="11 19" id="KW-0812">Transmembrane</keyword>
<dbReference type="FunFam" id="1.20.1530.20:FF:000021">
    <property type="entry name" value="Probable sodium/metabolite cotransporter BASS4, chloroplastic"/>
    <property type="match status" value="1"/>
</dbReference>
<name>A0A5S9XLD4_ARATH</name>
<dbReference type="Gene3D" id="1.10.10.10">
    <property type="entry name" value="Winged helix-like DNA-binding domain superfamily/Winged helix DNA-binding domain"/>
    <property type="match status" value="1"/>
</dbReference>
<keyword evidence="7" id="KW-0150">Chloroplast</keyword>
<evidence type="ECO:0000313" key="21">
    <source>
        <dbReference type="EMBL" id="CAA0386725.1"/>
    </source>
</evidence>
<feature type="compositionally biased region" description="Acidic residues" evidence="18">
    <location>
        <begin position="599"/>
        <end position="627"/>
    </location>
</feature>
<feature type="region of interest" description="Disordered" evidence="18">
    <location>
        <begin position="560"/>
        <end position="579"/>
    </location>
</feature>
<dbReference type="InterPro" id="IPR036390">
    <property type="entry name" value="WH_DNA-bd_sf"/>
</dbReference>
<comment type="similarity">
    <text evidence="17">Belongs to the eIF-3 subunit C family.</text>
</comment>
<gene>
    <name evidence="21" type="ORF">C24_LOCUS15876</name>
</gene>
<dbReference type="PANTHER" id="PTHR13937:SF0">
    <property type="entry name" value="EUKARYOTIC TRANSLATION INITIATION FACTOR 3 SUBUNIT C-RELATED"/>
    <property type="match status" value="1"/>
</dbReference>
<keyword evidence="10" id="KW-0934">Plastid</keyword>
<dbReference type="Pfam" id="PF05470">
    <property type="entry name" value="eIF-3c_N"/>
    <property type="match status" value="1"/>
</dbReference>
<dbReference type="PROSITE" id="PS50250">
    <property type="entry name" value="PCI"/>
    <property type="match status" value="1"/>
</dbReference>
<dbReference type="Gene3D" id="1.20.1530.20">
    <property type="match status" value="1"/>
</dbReference>
<dbReference type="InterPro" id="IPR016833">
    <property type="entry name" value="Put_Na-Bile_cotransptr"/>
</dbReference>
<evidence type="ECO:0000259" key="20">
    <source>
        <dbReference type="PROSITE" id="PS50250"/>
    </source>
</evidence>
<dbReference type="GO" id="GO:0016020">
    <property type="term" value="C:membrane"/>
    <property type="evidence" value="ECO:0007669"/>
    <property type="project" value="UniProtKB-SubCell"/>
</dbReference>
<evidence type="ECO:0000256" key="10">
    <source>
        <dbReference type="ARBA" id="ARBA00022640"/>
    </source>
</evidence>
<evidence type="ECO:0000256" key="17">
    <source>
        <dbReference type="HAMAP-Rule" id="MF_03002"/>
    </source>
</evidence>
<evidence type="ECO:0000256" key="7">
    <source>
        <dbReference type="ARBA" id="ARBA00022528"/>
    </source>
</evidence>
<dbReference type="InterPro" id="IPR027516">
    <property type="entry name" value="EIF3C"/>
</dbReference>
<dbReference type="ExpressionAtlas" id="A0A5S9XLD4">
    <property type="expression patterns" value="baseline and differential"/>
</dbReference>
<keyword evidence="14 19" id="KW-1133">Transmembrane helix</keyword>
<keyword evidence="15 19" id="KW-0472">Membrane</keyword>
<comment type="function">
    <text evidence="17">Component of the eukaryotic translation initiation factor 3 (eIF-3) complex, which is involved in protein synthesis of a specialized repertoire of mRNAs and, together with other initiation factors, stimulates binding of mRNA and methionyl-tRNAi to the 40S ribosome. The eIF-3 complex specifically targets and initiates translation of a subset of mRNAs involved in cell proliferation.</text>
</comment>
<feature type="region of interest" description="Disordered" evidence="18">
    <location>
        <begin position="1231"/>
        <end position="1333"/>
    </location>
</feature>
<proteinExistence type="inferred from homology"/>
<evidence type="ECO:0000256" key="3">
    <source>
        <dbReference type="ARBA" id="ARBA00004141"/>
    </source>
</evidence>
<dbReference type="GO" id="GO:0031369">
    <property type="term" value="F:translation initiation factor binding"/>
    <property type="evidence" value="ECO:0007669"/>
    <property type="project" value="InterPro"/>
</dbReference>
<accession>A0A5S9XLD4</accession>
<feature type="region of interest" description="Disordered" evidence="18">
    <location>
        <begin position="462"/>
        <end position="481"/>
    </location>
</feature>
<dbReference type="SUPFAM" id="SSF46785">
    <property type="entry name" value="Winged helix' DNA-binding domain"/>
    <property type="match status" value="1"/>
</dbReference>
<evidence type="ECO:0000256" key="19">
    <source>
        <dbReference type="SAM" id="Phobius"/>
    </source>
</evidence>
<evidence type="ECO:0000256" key="13">
    <source>
        <dbReference type="ARBA" id="ARBA00022946"/>
    </source>
</evidence>
<dbReference type="GO" id="GO:0005852">
    <property type="term" value="C:eukaryotic translation initiation factor 3 complex"/>
    <property type="evidence" value="ECO:0007669"/>
    <property type="project" value="UniProtKB-UniRule"/>
</dbReference>
<keyword evidence="6 17" id="KW-0963">Cytoplasm</keyword>
<feature type="region of interest" description="Disordered" evidence="18">
    <location>
        <begin position="595"/>
        <end position="647"/>
    </location>
</feature>
<feature type="domain" description="PCI" evidence="20">
    <location>
        <begin position="1037"/>
        <end position="1209"/>
    </location>
</feature>
<dbReference type="GO" id="GO:0003743">
    <property type="term" value="F:translation initiation factor activity"/>
    <property type="evidence" value="ECO:0007669"/>
    <property type="project" value="UniProtKB-UniRule"/>
</dbReference>
<dbReference type="EMBL" id="CACSHJ010000089">
    <property type="protein sequence ID" value="CAA0386725.1"/>
    <property type="molecule type" value="Genomic_DNA"/>
</dbReference>
<dbReference type="HAMAP" id="MF_03002">
    <property type="entry name" value="eIF3c"/>
    <property type="match status" value="1"/>
</dbReference>
<evidence type="ECO:0000256" key="6">
    <source>
        <dbReference type="ARBA" id="ARBA00022490"/>
    </source>
</evidence>
<protein>
    <recommendedName>
        <fullName evidence="17">Eukaryotic translation initiation factor 3 subunit C</fullName>
        <shortName evidence="17">eIF3c</shortName>
    </recommendedName>
    <alternativeName>
        <fullName evidence="17">Eukaryotic translation initiation factor 3 subunit 8</fullName>
    </alternativeName>
    <alternativeName>
        <fullName evidence="17">eIF3 p110</fullName>
    </alternativeName>
</protein>
<evidence type="ECO:0000256" key="1">
    <source>
        <dbReference type="ARBA" id="ARBA00003198"/>
    </source>
</evidence>
<dbReference type="InterPro" id="IPR058999">
    <property type="entry name" value="EIF3CL_C"/>
</dbReference>
<feature type="compositionally biased region" description="Low complexity" evidence="18">
    <location>
        <begin position="1272"/>
        <end position="1281"/>
    </location>
</feature>
<dbReference type="InterPro" id="IPR036388">
    <property type="entry name" value="WH-like_DNA-bd_sf"/>
</dbReference>
<feature type="transmembrane region" description="Helical" evidence="19">
    <location>
        <begin position="140"/>
        <end position="161"/>
    </location>
</feature>
<dbReference type="GO" id="GO:0033290">
    <property type="term" value="C:eukaryotic 48S preinitiation complex"/>
    <property type="evidence" value="ECO:0007669"/>
    <property type="project" value="UniProtKB-UniRule"/>
</dbReference>
<dbReference type="PANTHER" id="PTHR13937">
    <property type="entry name" value="EUKARYOTIC TRANSLATION INITATION FACTOR 3, SUBUNIT 8 EIF3S8 -RELATED"/>
    <property type="match status" value="1"/>
</dbReference>
<keyword evidence="8 17" id="KW-0396">Initiation factor</keyword>
<dbReference type="InterPro" id="IPR008905">
    <property type="entry name" value="EIF3C_N_dom"/>
</dbReference>
<feature type="transmembrane region" description="Helical" evidence="19">
    <location>
        <begin position="198"/>
        <end position="223"/>
    </location>
</feature>
<dbReference type="Pfam" id="PF13593">
    <property type="entry name" value="SBF_like"/>
    <property type="match status" value="1"/>
</dbReference>
<reference evidence="21 22" key="1">
    <citation type="submission" date="2019-12" db="EMBL/GenBank/DDBJ databases">
        <authorList>
            <person name="Jiao W.-B."/>
            <person name="Schneeberger K."/>
        </authorList>
    </citation>
    <scope>NUCLEOTIDE SEQUENCE [LARGE SCALE GENOMIC DNA]</scope>
    <source>
        <strain evidence="22">cv. C24</strain>
    </source>
</reference>
<evidence type="ECO:0000256" key="11">
    <source>
        <dbReference type="ARBA" id="ARBA00022692"/>
    </source>
</evidence>
<feature type="transmembrane region" description="Helical" evidence="19">
    <location>
        <begin position="82"/>
        <end position="103"/>
    </location>
</feature>
<feature type="transmembrane region" description="Helical" evidence="19">
    <location>
        <begin position="168"/>
        <end position="192"/>
    </location>
</feature>
<dbReference type="FunFam" id="1.10.10.10:FF:000461">
    <property type="entry name" value="Eukaryotic translation initiation factor 3 subunit C"/>
    <property type="match status" value="1"/>
</dbReference>
<dbReference type="Proteomes" id="UP000434276">
    <property type="component" value="Unassembled WGS sequence"/>
</dbReference>
<feature type="transmembrane region" description="Helical" evidence="19">
    <location>
        <begin position="301"/>
        <end position="322"/>
    </location>
</feature>
<dbReference type="Pfam" id="PF01399">
    <property type="entry name" value="PCI"/>
    <property type="match status" value="1"/>
</dbReference>
<comment type="subunit">
    <text evidence="17">Component of the eukaryotic translation initiation factor 3 (eIF-3) complex.</text>
</comment>
<evidence type="ECO:0000256" key="14">
    <source>
        <dbReference type="ARBA" id="ARBA00022989"/>
    </source>
</evidence>
<dbReference type="GO" id="GO:0001732">
    <property type="term" value="P:formation of cytoplasmic translation initiation complex"/>
    <property type="evidence" value="ECO:0007669"/>
    <property type="project" value="UniProtKB-UniRule"/>
</dbReference>
<evidence type="ECO:0000256" key="4">
    <source>
        <dbReference type="ARBA" id="ARBA00006528"/>
    </source>
</evidence>
<evidence type="ECO:0000256" key="5">
    <source>
        <dbReference type="ARBA" id="ARBA00022448"/>
    </source>
</evidence>
<sequence>MAIASTLASTQNPFLCLRQPPSPGNRSVVFRRCQDPCGRRWISRSIRACQPSDKLGGDGGISASAQRLYFGKELLSFASDNFLPLALVSGVGLGFANPTLGCLADKYSFTKISTCGIFIISGLTLRTEAIGAAVKGWPLGLFGLISILLLTPSFSRLIMLVQLQPRELVTGLGIFCCMPTTLSSGVALTHLAGGNAALALAVTVASNLLGILTIPFWVSRYIAGGVGVSFPTDQLFRSLIVTLLIPLIIGKVIRESFKGFANFVDNNRKLFSKINAICLSLVPWIQVSRSRSLLLSVQPKVFLAAVGIGILLHLSLLAFNAVSIRILSGLTGGSKSSKENSTAVLLVSSQKTLPVMVAVVEQLGGAFGETGLLVLPCVAAHLNQFLSTYGSGEEKILRLKFVILLKHLLRKSPSPSPSSEFRFLLLTLPAKKMTSRFFTQVGSESEDESDYEVEVNEVQNDDVNNRYLQSGSEDDDDTDTKRVVKPAKDKRFEEMTYTVDQMKNAMKINDWVSLQENFDKVNKQLEKVMRITEAVKPPTLYIKTLVMLEDFLNEALANKEAKKKMSTSNSKALNSMKQKLKKNNKLYEDDINKYREAPEVEEEKQPEDDDDDDDDDDDEVEDDDDSSIDGPTVDPGSDVDEPTDNLTWEKMLSKKDKLLEKLMNKDPKEITWDWVNKKFKEIVAARGKKGTARFELVDQLTHLTKIAKTPAQKLEILFSVISAQFDVNPGLSGHMPINVWKKCVLNMLTILDILVKYSNIVVDDTVEPDENETSKPTDYDGKIRVWGNLVAFLERVDTEFFKSLQCIDPHTREYVERLRDEPMFLALAQNIQDYFERMGDFKAAAKVALRRVEAIYYKPQEVYDAMRKLAELVEEEEETEEAKEESGPPTSFIVVPEVVPRKPTFPESSRAMMDILVSLIYRNGDERTKARAMLCDINHHALMDNFVTARDLLLMSHLQDNIQHMDISTQILFNRTMAQLGLCAFRAGMITESHSCLSELYSGQRVRELLAQGVSQSRYHEKTPEQERMERRRQMPYHMHLNLELLEAVHLICAMLLEVPNMAANSHDAKRRVISKNFRRLLEISERQAFTAPPENVRDHVMAATRALTKGDFQKAFEVLNSLEVWRLLKNRDSILDMVKDRIKEEALRTYLFTYSSSYESLSLDQLAKMFDVSEPQVHSIVSKMMINEELHASWDQPTRCIVFHEVQHSRLQSLAFQLTEKLSILAESNERAMESRTGGGGLDLSSRRRDNNQDYAGAASGGGGYWQDKANYGQGRQGNRSGYGGGRSSGQNGQWSGQNRGGGYAGRVGSGNRGMQMDGSSRMVSLNRGVRT</sequence>
<comment type="similarity">
    <text evidence="4">Belongs to the bile acid:sodium symporter (BASS) (TC 2.A.28) family.</text>
</comment>
<dbReference type="InterPro" id="IPR038770">
    <property type="entry name" value="Na+/solute_symporter_sf"/>
</dbReference>
<evidence type="ECO:0000256" key="8">
    <source>
        <dbReference type="ARBA" id="ARBA00022540"/>
    </source>
</evidence>
<evidence type="ECO:0000256" key="15">
    <source>
        <dbReference type="ARBA" id="ARBA00023136"/>
    </source>
</evidence>
<evidence type="ECO:0000256" key="9">
    <source>
        <dbReference type="ARBA" id="ARBA00022553"/>
    </source>
</evidence>
<keyword evidence="5" id="KW-0813">Transport</keyword>
<evidence type="ECO:0000313" key="22">
    <source>
        <dbReference type="Proteomes" id="UP000434276"/>
    </source>
</evidence>
<evidence type="ECO:0000256" key="18">
    <source>
        <dbReference type="SAM" id="MobiDB-lite"/>
    </source>
</evidence>
<dbReference type="SMART" id="SM00088">
    <property type="entry name" value="PINT"/>
    <property type="match status" value="1"/>
</dbReference>
<feature type="compositionally biased region" description="Gly residues" evidence="18">
    <location>
        <begin position="1300"/>
        <end position="1313"/>
    </location>
</feature>
<feature type="compositionally biased region" description="Low complexity" evidence="18">
    <location>
        <begin position="1290"/>
        <end position="1299"/>
    </location>
</feature>
<organism evidence="21 22">
    <name type="scientific">Arabidopsis thaliana</name>
    <name type="common">Mouse-ear cress</name>
    <dbReference type="NCBI Taxonomy" id="3702"/>
    <lineage>
        <taxon>Eukaryota</taxon>
        <taxon>Viridiplantae</taxon>
        <taxon>Streptophyta</taxon>
        <taxon>Embryophyta</taxon>
        <taxon>Tracheophyta</taxon>
        <taxon>Spermatophyta</taxon>
        <taxon>Magnoliopsida</taxon>
        <taxon>eudicotyledons</taxon>
        <taxon>Gunneridae</taxon>
        <taxon>Pentapetalae</taxon>
        <taxon>rosids</taxon>
        <taxon>malvids</taxon>
        <taxon>Brassicales</taxon>
        <taxon>Brassicaceae</taxon>
        <taxon>Camelineae</taxon>
        <taxon>Arabidopsis</taxon>
    </lineage>
</organism>
<comment type="function">
    <text evidence="16">Component of the eukaryotic translation initiation factor 3 (eIF-3) complex, which is required for several steps in the initiation of protein synthesis. The eIF-3 complex associates with the 40S ribosome and facilitates the recruitment of eIF-1, eIF-1A, eIF-2:GTP:methionyl-tRNAi and eIF-5 to form the 43S pre-initiation complex (43S PIC). The eIF-3 complex stimulates mRNA recruitment to the 43S PIC and scanning of the mRNA for AUG recognition. The eIF-3 complex is also required for disassembly and recycling of post-termination ribosomal complexes and subsequently prevents premature joining of the 40S and 60S ribosomal subunits prior to initiation. The eIF-3 complex specifically targets and initiates translation of a subset of mRNAs involved in cell proliferation, including cell cycling, differentiation and apoptosis, and uses different modes of RNA stem-loop binding to exert either translational activation or repression.</text>
</comment>
<dbReference type="Pfam" id="PF26569">
    <property type="entry name" value="EIF3CL_C"/>
    <property type="match status" value="1"/>
</dbReference>
<feature type="compositionally biased region" description="Polar residues" evidence="18">
    <location>
        <begin position="566"/>
        <end position="577"/>
    </location>
</feature>
<dbReference type="GO" id="GO:0003723">
    <property type="term" value="F:RNA binding"/>
    <property type="evidence" value="ECO:0007669"/>
    <property type="project" value="InterPro"/>
</dbReference>
<keyword evidence="13" id="KW-0809">Transit peptide</keyword>
<feature type="transmembrane region" description="Helical" evidence="19">
    <location>
        <begin position="235"/>
        <end position="253"/>
    </location>
</feature>
<comment type="function">
    <text evidence="1">May function as sodium-coupled metabolite transporter across the chloroplast envelope.</text>
</comment>
<evidence type="ECO:0000256" key="16">
    <source>
        <dbReference type="ARBA" id="ARBA00057041"/>
    </source>
</evidence>